<dbReference type="RefSeq" id="XP_025068666.1">
    <property type="nucleotide sequence ID" value="XM_025212881.1"/>
</dbReference>
<evidence type="ECO:0000256" key="4">
    <source>
        <dbReference type="ARBA" id="ARBA00022525"/>
    </source>
</evidence>
<keyword evidence="6" id="KW-1015">Disulfide bond</keyword>
<dbReference type="CDD" id="cd04365">
    <property type="entry name" value="IlGF_relaxin_like"/>
    <property type="match status" value="1"/>
</dbReference>
<dbReference type="InterPro" id="IPR036438">
    <property type="entry name" value="Insulin-like_sf"/>
</dbReference>
<protein>
    <submittedName>
        <fullName evidence="12">Insulin-like peptide INSL5</fullName>
    </submittedName>
</protein>
<feature type="region of interest" description="Disordered" evidence="8">
    <location>
        <begin position="62"/>
        <end position="100"/>
    </location>
</feature>
<accession>A0A3Q0H9C8</accession>
<dbReference type="AlphaFoldDB" id="A0A3Q0H9C8"/>
<dbReference type="GO" id="GO:0005179">
    <property type="term" value="F:hormone activity"/>
    <property type="evidence" value="ECO:0007669"/>
    <property type="project" value="UniProtKB-KW"/>
</dbReference>
<evidence type="ECO:0000256" key="5">
    <source>
        <dbReference type="ARBA" id="ARBA00022702"/>
    </source>
</evidence>
<keyword evidence="5" id="KW-0372">Hormone</keyword>
<dbReference type="STRING" id="38654.A0A3Q0H9C8"/>
<keyword evidence="11" id="KW-1185">Reference proteome</keyword>
<name>A0A3Q0H9C8_ALLSI</name>
<dbReference type="InterPro" id="IPR051777">
    <property type="entry name" value="Insulin-like_neuro_ligands"/>
</dbReference>
<sequence length="138" mass="15193">MKGTILALVLFSALVAASEAKGEGSFMKLCGRDFVRAVVFTCGGSRWKRHLSDYPHVSEREKHLHLPHGSNDYPESLGYGDQAPESLNEEIPNTKTESERDLTVVRQMSMAEKREVAALLTTSCCSIGCTERDISSLC</sequence>
<evidence type="ECO:0000256" key="6">
    <source>
        <dbReference type="ARBA" id="ARBA00023157"/>
    </source>
</evidence>
<dbReference type="GO" id="GO:0001664">
    <property type="term" value="F:G protein-coupled receptor binding"/>
    <property type="evidence" value="ECO:0007669"/>
    <property type="project" value="TreeGrafter"/>
</dbReference>
<evidence type="ECO:0000256" key="9">
    <source>
        <dbReference type="SAM" id="SignalP"/>
    </source>
</evidence>
<evidence type="ECO:0000256" key="8">
    <source>
        <dbReference type="SAM" id="MobiDB-lite"/>
    </source>
</evidence>
<evidence type="ECO:0000256" key="3">
    <source>
        <dbReference type="ARBA" id="ARBA00011207"/>
    </source>
</evidence>
<feature type="chain" id="PRO_5017945824" evidence="9">
    <location>
        <begin position="21"/>
        <end position="138"/>
    </location>
</feature>
<dbReference type="PANTHER" id="PTHR20968">
    <property type="entry name" value="ILGF DOMAIN-CONTAINING PROTEIN"/>
    <property type="match status" value="1"/>
</dbReference>
<gene>
    <name evidence="12" type="primary">INSL5</name>
</gene>
<evidence type="ECO:0000256" key="1">
    <source>
        <dbReference type="ARBA" id="ARBA00004613"/>
    </source>
</evidence>
<dbReference type="PROSITE" id="PS00262">
    <property type="entry name" value="INSULIN"/>
    <property type="match status" value="1"/>
</dbReference>
<comment type="subunit">
    <text evidence="3">Heterodimer of a B chain and an A chain linked by two disulfide bonds.</text>
</comment>
<dbReference type="SUPFAM" id="SSF56994">
    <property type="entry name" value="Insulin-like"/>
    <property type="match status" value="1"/>
</dbReference>
<dbReference type="Proteomes" id="UP000189705">
    <property type="component" value="Unplaced"/>
</dbReference>
<evidence type="ECO:0000256" key="2">
    <source>
        <dbReference type="ARBA" id="ARBA00009034"/>
    </source>
</evidence>
<dbReference type="InterPro" id="IPR016179">
    <property type="entry name" value="Insulin-like"/>
</dbReference>
<dbReference type="CTD" id="10022"/>
<keyword evidence="9" id="KW-0732">Signal</keyword>
<organism evidence="11 12">
    <name type="scientific">Alligator sinensis</name>
    <name type="common">Chinese alligator</name>
    <dbReference type="NCBI Taxonomy" id="38654"/>
    <lineage>
        <taxon>Eukaryota</taxon>
        <taxon>Metazoa</taxon>
        <taxon>Chordata</taxon>
        <taxon>Craniata</taxon>
        <taxon>Vertebrata</taxon>
        <taxon>Euteleostomi</taxon>
        <taxon>Archelosauria</taxon>
        <taxon>Archosauria</taxon>
        <taxon>Crocodylia</taxon>
        <taxon>Alligatoridae</taxon>
        <taxon>Alligatorinae</taxon>
        <taxon>Alligator</taxon>
    </lineage>
</organism>
<feature type="signal peptide" evidence="9">
    <location>
        <begin position="1"/>
        <end position="20"/>
    </location>
</feature>
<dbReference type="PANTHER" id="PTHR20968:SF2">
    <property type="entry name" value="INSULIN-LIKE PEPTIDE INSL5"/>
    <property type="match status" value="1"/>
</dbReference>
<feature type="domain" description="Insulin-like" evidence="10">
    <location>
        <begin position="27"/>
        <end position="138"/>
    </location>
</feature>
<evidence type="ECO:0000259" key="10">
    <source>
        <dbReference type="SMART" id="SM00078"/>
    </source>
</evidence>
<evidence type="ECO:0000313" key="12">
    <source>
        <dbReference type="RefSeq" id="XP_025068666.1"/>
    </source>
</evidence>
<dbReference type="Pfam" id="PF00049">
    <property type="entry name" value="Insulin"/>
    <property type="match status" value="1"/>
</dbReference>
<dbReference type="SMART" id="SM00078">
    <property type="entry name" value="IlGF"/>
    <property type="match status" value="1"/>
</dbReference>
<reference evidence="12" key="1">
    <citation type="submission" date="2025-08" db="UniProtKB">
        <authorList>
            <consortium name="RefSeq"/>
        </authorList>
    </citation>
    <scope>IDENTIFICATION</scope>
</reference>
<comment type="similarity">
    <text evidence="2 7">Belongs to the insulin family.</text>
</comment>
<dbReference type="KEGG" id="asn:112551518"/>
<dbReference type="GO" id="GO:0005576">
    <property type="term" value="C:extracellular region"/>
    <property type="evidence" value="ECO:0007669"/>
    <property type="project" value="UniProtKB-SubCell"/>
</dbReference>
<keyword evidence="4 7" id="KW-0964">Secreted</keyword>
<evidence type="ECO:0000256" key="7">
    <source>
        <dbReference type="RuleBase" id="RU000406"/>
    </source>
</evidence>
<proteinExistence type="inferred from homology"/>
<dbReference type="InParanoid" id="A0A3Q0H9C8"/>
<evidence type="ECO:0000313" key="11">
    <source>
        <dbReference type="Proteomes" id="UP000189705"/>
    </source>
</evidence>
<dbReference type="InterPro" id="IPR022353">
    <property type="entry name" value="Insulin_CS"/>
</dbReference>
<dbReference type="GeneID" id="112551518"/>
<comment type="subcellular location">
    <subcellularLocation>
        <location evidence="1 7">Secreted</location>
    </subcellularLocation>
</comment>